<dbReference type="GeneID" id="6094720"/>
<gene>
    <name evidence="7" type="ORF">D9Q81_02050</name>
</gene>
<dbReference type="FunFam" id="3.90.1150.10:FF:000014">
    <property type="entry name" value="Probable glycine dehydrogenase (decarboxylating) subunit 2"/>
    <property type="match status" value="1"/>
</dbReference>
<dbReference type="InterPro" id="IPR049316">
    <property type="entry name" value="GDC-P_C"/>
</dbReference>
<dbReference type="Proteomes" id="UP000278149">
    <property type="component" value="Unassembled WGS sequence"/>
</dbReference>
<dbReference type="GO" id="GO:0030170">
    <property type="term" value="F:pyridoxal phosphate binding"/>
    <property type="evidence" value="ECO:0007669"/>
    <property type="project" value="TreeGrafter"/>
</dbReference>
<comment type="caution">
    <text evidence="7">The sequence shown here is derived from an EMBL/GenBank/DDBJ whole genome shotgun (WGS) entry which is preliminary data.</text>
</comment>
<reference evidence="7 8" key="1">
    <citation type="submission" date="2018-10" db="EMBL/GenBank/DDBJ databases">
        <title>Co-occurring genomic capacity for anaerobic methane metabolism and dissimilatory sulfite reduction discovered in the Korarchaeota.</title>
        <authorList>
            <person name="Mckay L.J."/>
            <person name="Dlakic M."/>
            <person name="Fields M.W."/>
            <person name="Delmont T.O."/>
            <person name="Eren A.M."/>
            <person name="Jay Z.J."/>
            <person name="Klingelsmith K.B."/>
            <person name="Rusch D.B."/>
            <person name="Inskeep W.P."/>
        </authorList>
    </citation>
    <scope>NUCLEOTIDE SEQUENCE [LARGE SCALE GENOMIC DNA]</scope>
    <source>
        <strain evidence="7 8">WS</strain>
    </source>
</reference>
<dbReference type="InterPro" id="IPR000192">
    <property type="entry name" value="Aminotrans_V_dom"/>
</dbReference>
<evidence type="ECO:0000256" key="2">
    <source>
        <dbReference type="ARBA" id="ARBA00022898"/>
    </source>
</evidence>
<sequence length="512" mass="56819">MSFSQARWVRGDNVLEPSLFEIGRAEGGTVVAEPEEELVSLLGGIERIIPGNLIRKELKLPGLSEPEVARHFNHLAQMNYGVDSGPYWLGSCTMKYTPKLVMRVADHQALRDMHPYSPEELTEGLLSILYELQEMLSKITGLPHYTLQPAAGAQGEFVGTLIIRKKISDLGERRDEMLIPETAHGSNFASAAMAGFRVVRIPPSEEGTIDMSALKASISERTAGIMITNPNTLGIFEDRMVEISELIHANGGYVYYDGANLNAIMGWVKLSDIGVDVAHLNIHKTFSAPHGGGGPGAGAVGVVDQLKDYLPVPIIVRDGERYKLSYDLPKSIGKVRMFYGNVGVLIKAWAYLKMLGSEGVRESAAISVLNANYVRKKLMNSGFEVPYGRNRPCKHEFVISLAKIKKETGVRALDFSKALIDEGLHPPTMYFPQIVQECLMIEPTESDSIAELDRYVGAMIKIKEKAYERPEEIINAPKRAAITRIDESFANKVLWLSWKIYEKSRGQEELNR</sequence>
<dbReference type="PANTHER" id="PTHR11773">
    <property type="entry name" value="GLYCINE DEHYDROGENASE, DECARBOXYLATING"/>
    <property type="match status" value="1"/>
</dbReference>
<accession>A0A3R9PEQ9</accession>
<dbReference type="RefSeq" id="WP_012310086.1">
    <property type="nucleotide sequence ID" value="NZ_RCOR01000014.1"/>
</dbReference>
<evidence type="ECO:0000259" key="6">
    <source>
        <dbReference type="Pfam" id="PF21478"/>
    </source>
</evidence>
<organism evidence="7 8">
    <name type="scientific">Candidatus Korarchaeum cryptofilum</name>
    <dbReference type="NCBI Taxonomy" id="498846"/>
    <lineage>
        <taxon>Archaea</taxon>
        <taxon>Thermoproteota</taxon>
        <taxon>Candidatus Korarchaeia</taxon>
        <taxon>Candidatus Korarchaeales</taxon>
        <taxon>Candidatus Korarchaeaceae</taxon>
        <taxon>Candidatus Korarchaeum</taxon>
    </lineage>
</organism>
<dbReference type="FunFam" id="3.40.640.10:FF:000224">
    <property type="entry name" value="Probable glycine dehydrogenase (decarboxylating) subunit 2"/>
    <property type="match status" value="1"/>
</dbReference>
<dbReference type="EC" id="1.4.4.2" evidence="1"/>
<dbReference type="Gene3D" id="6.20.440.10">
    <property type="match status" value="1"/>
</dbReference>
<evidence type="ECO:0000256" key="3">
    <source>
        <dbReference type="ARBA" id="ARBA00023002"/>
    </source>
</evidence>
<evidence type="ECO:0000256" key="4">
    <source>
        <dbReference type="ARBA" id="ARBA00049026"/>
    </source>
</evidence>
<keyword evidence="3" id="KW-0560">Oxidoreductase</keyword>
<evidence type="ECO:0000313" key="8">
    <source>
        <dbReference type="Proteomes" id="UP000278149"/>
    </source>
</evidence>
<dbReference type="AlphaFoldDB" id="A0A3R9PEQ9"/>
<dbReference type="Pfam" id="PF21478">
    <property type="entry name" value="GcvP2_C"/>
    <property type="match status" value="1"/>
</dbReference>
<dbReference type="GO" id="GO:0005960">
    <property type="term" value="C:glycine cleavage complex"/>
    <property type="evidence" value="ECO:0007669"/>
    <property type="project" value="TreeGrafter"/>
</dbReference>
<dbReference type="InterPro" id="IPR015424">
    <property type="entry name" value="PyrdxlP-dep_Trfase"/>
</dbReference>
<keyword evidence="2" id="KW-0663">Pyridoxal phosphate</keyword>
<dbReference type="GO" id="GO:0004375">
    <property type="term" value="F:glycine dehydrogenase (decarboxylating) activity"/>
    <property type="evidence" value="ECO:0007669"/>
    <property type="project" value="UniProtKB-EC"/>
</dbReference>
<dbReference type="GO" id="GO:0019464">
    <property type="term" value="P:glycine decarboxylation via glycine cleavage system"/>
    <property type="evidence" value="ECO:0007669"/>
    <property type="project" value="TreeGrafter"/>
</dbReference>
<name>A0A3R9PEQ9_9CREN</name>
<protein>
    <recommendedName>
        <fullName evidence="1">glycine dehydrogenase (aminomethyl-transferring)</fullName>
        <ecNumber evidence="1">1.4.4.2</ecNumber>
    </recommendedName>
</protein>
<dbReference type="GO" id="GO:0016594">
    <property type="term" value="F:glycine binding"/>
    <property type="evidence" value="ECO:0007669"/>
    <property type="project" value="TreeGrafter"/>
</dbReference>
<dbReference type="InterPro" id="IPR020581">
    <property type="entry name" value="GDC_P"/>
</dbReference>
<dbReference type="Gene3D" id="3.40.640.10">
    <property type="entry name" value="Type I PLP-dependent aspartate aminotransferase-like (Major domain)"/>
    <property type="match status" value="1"/>
</dbReference>
<dbReference type="InterPro" id="IPR015421">
    <property type="entry name" value="PyrdxlP-dep_Trfase_major"/>
</dbReference>
<dbReference type="Gene3D" id="3.90.1150.10">
    <property type="entry name" value="Aspartate Aminotransferase, domain 1"/>
    <property type="match status" value="1"/>
</dbReference>
<dbReference type="NCBIfam" id="NF003346">
    <property type="entry name" value="PRK04366.1"/>
    <property type="match status" value="1"/>
</dbReference>
<proteinExistence type="predicted"/>
<dbReference type="EMBL" id="RCOR01000014">
    <property type="protein sequence ID" value="RSN70110.1"/>
    <property type="molecule type" value="Genomic_DNA"/>
</dbReference>
<dbReference type="SUPFAM" id="SSF53383">
    <property type="entry name" value="PLP-dependent transferases"/>
    <property type="match status" value="1"/>
</dbReference>
<evidence type="ECO:0000259" key="5">
    <source>
        <dbReference type="Pfam" id="PF00266"/>
    </source>
</evidence>
<dbReference type="GO" id="GO:0005829">
    <property type="term" value="C:cytosol"/>
    <property type="evidence" value="ECO:0007669"/>
    <property type="project" value="TreeGrafter"/>
</dbReference>
<dbReference type="Pfam" id="PF00266">
    <property type="entry name" value="Aminotran_5"/>
    <property type="match status" value="1"/>
</dbReference>
<dbReference type="PANTHER" id="PTHR11773:SF1">
    <property type="entry name" value="GLYCINE DEHYDROGENASE (DECARBOXYLATING), MITOCHONDRIAL"/>
    <property type="match status" value="1"/>
</dbReference>
<feature type="domain" description="Glycine dehydrogenase C-terminal" evidence="6">
    <location>
        <begin position="364"/>
        <end position="467"/>
    </location>
</feature>
<dbReference type="InterPro" id="IPR015422">
    <property type="entry name" value="PyrdxlP-dep_Trfase_small"/>
</dbReference>
<dbReference type="OMA" id="FPLIVHE"/>
<comment type="catalytic activity">
    <reaction evidence="4">
        <text>N(6)-[(R)-lipoyl]-L-lysyl-[glycine-cleavage complex H protein] + glycine + H(+) = N(6)-[(R)-S(8)-aminomethyldihydrolipoyl]-L-lysyl-[glycine-cleavage complex H protein] + CO2</text>
        <dbReference type="Rhea" id="RHEA:24304"/>
        <dbReference type="Rhea" id="RHEA-COMP:10494"/>
        <dbReference type="Rhea" id="RHEA-COMP:10495"/>
        <dbReference type="ChEBI" id="CHEBI:15378"/>
        <dbReference type="ChEBI" id="CHEBI:16526"/>
        <dbReference type="ChEBI" id="CHEBI:57305"/>
        <dbReference type="ChEBI" id="CHEBI:83099"/>
        <dbReference type="ChEBI" id="CHEBI:83143"/>
        <dbReference type="EC" id="1.4.4.2"/>
    </reaction>
</comment>
<evidence type="ECO:0000313" key="7">
    <source>
        <dbReference type="EMBL" id="RSN70110.1"/>
    </source>
</evidence>
<feature type="domain" description="Aminotransferase class V" evidence="5">
    <location>
        <begin position="172"/>
        <end position="291"/>
    </location>
</feature>
<evidence type="ECO:0000256" key="1">
    <source>
        <dbReference type="ARBA" id="ARBA00012134"/>
    </source>
</evidence>